<accession>A0ABY7FQC4</accession>
<organism evidence="1 2">
    <name type="scientific">Mya arenaria</name>
    <name type="common">Soft-shell clam</name>
    <dbReference type="NCBI Taxonomy" id="6604"/>
    <lineage>
        <taxon>Eukaryota</taxon>
        <taxon>Metazoa</taxon>
        <taxon>Spiralia</taxon>
        <taxon>Lophotrochozoa</taxon>
        <taxon>Mollusca</taxon>
        <taxon>Bivalvia</taxon>
        <taxon>Autobranchia</taxon>
        <taxon>Heteroconchia</taxon>
        <taxon>Euheterodonta</taxon>
        <taxon>Imparidentia</taxon>
        <taxon>Neoheterodontei</taxon>
        <taxon>Myida</taxon>
        <taxon>Myoidea</taxon>
        <taxon>Myidae</taxon>
        <taxon>Mya</taxon>
    </lineage>
</organism>
<dbReference type="PANTHER" id="PTHR39369">
    <property type="entry name" value="LIN-24 (TWENTY-FOUR) LIKE"/>
    <property type="match status" value="1"/>
</dbReference>
<proteinExistence type="predicted"/>
<dbReference type="Gene3D" id="2.170.15.10">
    <property type="entry name" value="Proaerolysin, chain A, domain 3"/>
    <property type="match status" value="1"/>
</dbReference>
<keyword evidence="2" id="KW-1185">Reference proteome</keyword>
<name>A0ABY7FQC4_MYAAR</name>
<protein>
    <recommendedName>
        <fullName evidence="3">MHD domain-containing protein</fullName>
    </recommendedName>
</protein>
<evidence type="ECO:0000313" key="1">
    <source>
        <dbReference type="EMBL" id="WAR24410.1"/>
    </source>
</evidence>
<dbReference type="Proteomes" id="UP001164746">
    <property type="component" value="Chromosome 13"/>
</dbReference>
<dbReference type="CDD" id="cd20237">
    <property type="entry name" value="PFM_LIN24-like"/>
    <property type="match status" value="1"/>
</dbReference>
<dbReference type="SUPFAM" id="SSF56973">
    <property type="entry name" value="Aerolisin/ETX pore-forming domain"/>
    <property type="match status" value="1"/>
</dbReference>
<evidence type="ECO:0008006" key="3">
    <source>
        <dbReference type="Google" id="ProtNLM"/>
    </source>
</evidence>
<dbReference type="EMBL" id="CP111024">
    <property type="protein sequence ID" value="WAR24410.1"/>
    <property type="molecule type" value="Genomic_DNA"/>
</dbReference>
<reference evidence="1" key="1">
    <citation type="submission" date="2022-11" db="EMBL/GenBank/DDBJ databases">
        <title>Centuries of genome instability and evolution in soft-shell clam transmissible cancer (bioRxiv).</title>
        <authorList>
            <person name="Hart S.F.M."/>
            <person name="Yonemitsu M.A."/>
            <person name="Giersch R.M."/>
            <person name="Beal B.F."/>
            <person name="Arriagada G."/>
            <person name="Davis B.W."/>
            <person name="Ostrander E.A."/>
            <person name="Goff S.P."/>
            <person name="Metzger M.J."/>
        </authorList>
    </citation>
    <scope>NUCLEOTIDE SEQUENCE</scope>
    <source>
        <strain evidence="1">MELC-2E11</strain>
        <tissue evidence="1">Siphon/mantle</tissue>
    </source>
</reference>
<gene>
    <name evidence="1" type="ORF">MAR_038079</name>
</gene>
<evidence type="ECO:0000313" key="2">
    <source>
        <dbReference type="Proteomes" id="UP001164746"/>
    </source>
</evidence>
<dbReference type="Pfam" id="PF03318">
    <property type="entry name" value="ETX_MTX2"/>
    <property type="match status" value="1"/>
</dbReference>
<sequence length="455" mass="52012">MFLKSCRGSKNSVFYTDVLTPMHRVIFEFISIGQDFLSIILLSLQNIDFSINHQCLGLFSKNKSGIYIKPKTINSVSKHVTSVLASQVYIYCNNLPGEEALKRFKAGLSAILRATCRLVHRYLVSLRGRRTAISGVHLYVELLQRASSITFSSFKILIDLTKSHEVSLVNDISRYFQLHRSRPFVSITYIVSLGWHSGMSQEILDLEECVRTYVNEFQLDKSQRKDADDILSTDINWRHVRIHHGKTEYYDQVKQSTPKTHVLFTAHFTNDTDQPQVYTLKTERRTKSTCSISMEKCYTIGMSLEIKLCPPNPVIEANAGFKGEMSVKRADAESFEEELVWSVDNQISVPPKFKTKADLVLKEDEYTSHFKCETKFEGKIHVTLRSKRDNSPITTITADVRNIFRADGGFRVDKTGVYFISQGRCKCRFGIEQHVKLSQIALKDVSDADENENVE</sequence>
<dbReference type="PANTHER" id="PTHR39369:SF6">
    <property type="entry name" value="LIN-24 (TWENTY-FOUR) LIKE"/>
    <property type="match status" value="1"/>
</dbReference>
<dbReference type="InterPro" id="IPR004991">
    <property type="entry name" value="Aerolysin-like"/>
</dbReference>